<feature type="domain" description="MULE transposase" evidence="1">
    <location>
        <begin position="67"/>
        <end position="169"/>
    </location>
</feature>
<gene>
    <name evidence="2" type="ORF">ABMA28_008101</name>
</gene>
<protein>
    <recommendedName>
        <fullName evidence="1">MULE transposase domain-containing protein</fullName>
    </recommendedName>
</protein>
<comment type="caution">
    <text evidence="2">The sequence shown here is derived from an EMBL/GenBank/DDBJ whole genome shotgun (WGS) entry which is preliminary data.</text>
</comment>
<proteinExistence type="predicted"/>
<accession>A0ABD0SI89</accession>
<evidence type="ECO:0000313" key="3">
    <source>
        <dbReference type="Proteomes" id="UP001549921"/>
    </source>
</evidence>
<dbReference type="InterPro" id="IPR018289">
    <property type="entry name" value="MULE_transposase_dom"/>
</dbReference>
<name>A0ABD0SI89_LOXSC</name>
<organism evidence="2 3">
    <name type="scientific">Loxostege sticticalis</name>
    <name type="common">Beet webworm moth</name>
    <dbReference type="NCBI Taxonomy" id="481309"/>
    <lineage>
        <taxon>Eukaryota</taxon>
        <taxon>Metazoa</taxon>
        <taxon>Ecdysozoa</taxon>
        <taxon>Arthropoda</taxon>
        <taxon>Hexapoda</taxon>
        <taxon>Insecta</taxon>
        <taxon>Pterygota</taxon>
        <taxon>Neoptera</taxon>
        <taxon>Endopterygota</taxon>
        <taxon>Lepidoptera</taxon>
        <taxon>Glossata</taxon>
        <taxon>Ditrysia</taxon>
        <taxon>Pyraloidea</taxon>
        <taxon>Crambidae</taxon>
        <taxon>Pyraustinae</taxon>
        <taxon>Loxostege</taxon>
    </lineage>
</organism>
<sequence length="372" mass="43693">MRILVHRERNKTQPNIPKSVNEVIIPEEYSRIDDRQFLIGHFIENGVCVIVFTTKENCRLLNTAHYWLMDGTFSSCTEPFVQIYTIHAPVGASSGTHKVVPLVYGLLSHKTEECYKIFLELLKRFAVNKLKINLDPPIIITDFETAAINAVKTMFPECLNKLCFFHLTQTIWRHIQAAGLARRYSNDPEFAHKMLIPEEAEEILTWFETYYVRGTAQVTKNFSSRMTVRRRQPKFPPAMWSVCDSHRSQIPLSQNALESWHNRWNILLGRRKWNVFKTVSEFIKEQKHSECLIEQINSSAPMPRRKPKWQCLRERITQYVSEKNDMNFKDYLTWLTYVICSNDLFFSYYVQEIIYAVIIVEGTKNIVLLSIL</sequence>
<evidence type="ECO:0000313" key="2">
    <source>
        <dbReference type="EMBL" id="KAL0818774.1"/>
    </source>
</evidence>
<reference evidence="2 3" key="1">
    <citation type="submission" date="2024-06" db="EMBL/GenBank/DDBJ databases">
        <title>A chromosome-level genome assembly of beet webworm, Loxostege sticticalis.</title>
        <authorList>
            <person name="Zhang Y."/>
        </authorList>
    </citation>
    <scope>NUCLEOTIDE SEQUENCE [LARGE SCALE GENOMIC DNA]</scope>
    <source>
        <strain evidence="2">AQ028</strain>
        <tissue evidence="2">Male pupae</tissue>
    </source>
</reference>
<dbReference type="AlphaFoldDB" id="A0ABD0SI89"/>
<dbReference type="EMBL" id="JBEDNZ010000021">
    <property type="protein sequence ID" value="KAL0818774.1"/>
    <property type="molecule type" value="Genomic_DNA"/>
</dbReference>
<evidence type="ECO:0000259" key="1">
    <source>
        <dbReference type="Pfam" id="PF10551"/>
    </source>
</evidence>
<dbReference type="Pfam" id="PF10551">
    <property type="entry name" value="MULE"/>
    <property type="match status" value="1"/>
</dbReference>
<dbReference type="Proteomes" id="UP001549921">
    <property type="component" value="Unassembled WGS sequence"/>
</dbReference>